<keyword evidence="3" id="KW-1185">Reference proteome</keyword>
<dbReference type="Gramene" id="OGLUM07G07450.1">
    <property type="protein sequence ID" value="OGLUM07G07450.1"/>
    <property type="gene ID" value="OGLUM07G07450"/>
</dbReference>
<dbReference type="HOGENOM" id="CLU_2336983_0_0_1"/>
<dbReference type="AlphaFoldDB" id="A0A0E0AHG9"/>
<reference evidence="2" key="2">
    <citation type="submission" date="2018-05" db="EMBL/GenBank/DDBJ databases">
        <title>OgluRS3 (Oryza glumaepatula Reference Sequence Version 3).</title>
        <authorList>
            <person name="Zhang J."/>
            <person name="Kudrna D."/>
            <person name="Lee S."/>
            <person name="Talag J."/>
            <person name="Welchert J."/>
            <person name="Wing R.A."/>
        </authorList>
    </citation>
    <scope>NUCLEOTIDE SEQUENCE [LARGE SCALE GENOMIC DNA]</scope>
</reference>
<reference evidence="2" key="1">
    <citation type="submission" date="2015-04" db="UniProtKB">
        <authorList>
            <consortium name="EnsemblPlants"/>
        </authorList>
    </citation>
    <scope>IDENTIFICATION</scope>
</reference>
<name>A0A0E0AHG9_9ORYZ</name>
<accession>A0A0E0AHG9</accession>
<organism evidence="2">
    <name type="scientific">Oryza glumipatula</name>
    <dbReference type="NCBI Taxonomy" id="40148"/>
    <lineage>
        <taxon>Eukaryota</taxon>
        <taxon>Viridiplantae</taxon>
        <taxon>Streptophyta</taxon>
        <taxon>Embryophyta</taxon>
        <taxon>Tracheophyta</taxon>
        <taxon>Spermatophyta</taxon>
        <taxon>Magnoliopsida</taxon>
        <taxon>Liliopsida</taxon>
        <taxon>Poales</taxon>
        <taxon>Poaceae</taxon>
        <taxon>BOP clade</taxon>
        <taxon>Oryzoideae</taxon>
        <taxon>Oryzeae</taxon>
        <taxon>Oryzinae</taxon>
        <taxon>Oryza</taxon>
    </lineage>
</organism>
<protein>
    <submittedName>
        <fullName evidence="2">Uncharacterized protein</fullName>
    </submittedName>
</protein>
<sequence>MAKARVNLTVLGLSSLVALLVLIIAVEDVAVVAQVIDYSSMNRDHIPGTPQLNHPGDIANKYTRGFAALAKFAMMFARKHCKNVDLLMDVYHKIIYGVLL</sequence>
<proteinExistence type="predicted"/>
<dbReference type="Proteomes" id="UP000026961">
    <property type="component" value="Chromosome 7"/>
</dbReference>
<keyword evidence="1" id="KW-0732">Signal</keyword>
<evidence type="ECO:0000256" key="1">
    <source>
        <dbReference type="SAM" id="SignalP"/>
    </source>
</evidence>
<feature type="signal peptide" evidence="1">
    <location>
        <begin position="1"/>
        <end position="33"/>
    </location>
</feature>
<evidence type="ECO:0000313" key="3">
    <source>
        <dbReference type="Proteomes" id="UP000026961"/>
    </source>
</evidence>
<evidence type="ECO:0000313" key="2">
    <source>
        <dbReference type="EnsemblPlants" id="OGLUM07G07450.1"/>
    </source>
</evidence>
<dbReference type="EnsemblPlants" id="OGLUM07G07450.1">
    <property type="protein sequence ID" value="OGLUM07G07450.1"/>
    <property type="gene ID" value="OGLUM07G07450"/>
</dbReference>
<feature type="chain" id="PRO_5002353478" evidence="1">
    <location>
        <begin position="34"/>
        <end position="100"/>
    </location>
</feature>